<keyword evidence="7 10" id="KW-0030">Aminoacyl-tRNA synthetase</keyword>
<dbReference type="PROSITE" id="PS00178">
    <property type="entry name" value="AA_TRNA_LIGASE_I"/>
    <property type="match status" value="1"/>
</dbReference>
<evidence type="ECO:0000259" key="12">
    <source>
        <dbReference type="SMART" id="SM00836"/>
    </source>
</evidence>
<dbReference type="GO" id="GO:0004814">
    <property type="term" value="F:arginine-tRNA ligase activity"/>
    <property type="evidence" value="ECO:0007669"/>
    <property type="project" value="UniProtKB-EC"/>
</dbReference>
<dbReference type="FunFam" id="1.10.730.10:FF:000006">
    <property type="entry name" value="Arginyl-tRNA synthetase 2, mitochondrial"/>
    <property type="match status" value="1"/>
</dbReference>
<dbReference type="Pfam" id="PF00043">
    <property type="entry name" value="GST_C"/>
    <property type="match status" value="1"/>
</dbReference>
<dbReference type="InterPro" id="IPR036282">
    <property type="entry name" value="Glutathione-S-Trfase_C_sf"/>
</dbReference>
<evidence type="ECO:0000313" key="14">
    <source>
        <dbReference type="EMBL" id="CAE2260636.1"/>
    </source>
</evidence>
<dbReference type="AlphaFoldDB" id="A0A7S4JE12"/>
<sequence>MAEEGGDNKEGGGGLSKKQQKKLAKMAEKEAKKAAKKGGGGGGGGKPAAEAPAAASAPAPAADLSGVPPTYYLTHASIDDAATLKASIASIAFGIPLKRAKAVAGIDRFLHGPALVTDKSGKGSVAFGGNGIAKALSLIGGGGEGGARADAVDDWLEYERSELRLALKKGNPKKIDMALKALEGRLSGGSGDFLVGEALTAADIAVVVALTSNGTAVDEGKYPASSAYLALHSTSSPFVRGKDAVSALVPPPPFDYDTDPSLVRAVESVFASAIERSFPAADDVLTKVVKSNQLKFGDYQCNASMPLFQKLKKDGMLPAGVNTPQQVAGAIIAAVSDDNLVIDSLNVNGPGFIMCRIKSSFLQGHMNALISTGMAPKPAMKSEHCVVDFSSPNIAKEMHVGHLRSTIIGESVCRVLEYVGCKVERVNHVGDWGTQFGMLIQYLKEEFPDFHKDHETAESSISDLTVFYKNAKKRFDDDENFKESSRRNVVKLQSGDPECREIWQILCDVSRKEFVKVYDRLDITLTEVGESFYNSKIPPVVDEFVEAGKVEIQEGGAKCVFVPGFRVPLMLQKSDGGYGYDSTDMAALKYRLSELDAKRLVYVTDHGQGDHFKLCFAAAENIGWVDPSKGHRLVHIGFGTVNGEDGKRFKTRSGDTVRLVDLLDEAVGRMEKSLKQRIEDGTANITSDEVHETACAMGYGAVKYFDLRRNPTTNYKFSYDQMLDTKGNTAIYLLYAHARLESICAKAKVQHDKDVDELIKSGKAQISIVHPSERKLAMTLRMFADVVEETLDDLYPYHICDYLYALSGAVADFVTQCRVMGSPEMESRLLLCRATAIVMRQCFDLLAIRHVMRI</sequence>
<dbReference type="SMART" id="SM00836">
    <property type="entry name" value="DALR_1"/>
    <property type="match status" value="1"/>
</dbReference>
<dbReference type="Pfam" id="PF00750">
    <property type="entry name" value="tRNA-synt_1d"/>
    <property type="match status" value="1"/>
</dbReference>
<keyword evidence="3 10" id="KW-0436">Ligase</keyword>
<dbReference type="GO" id="GO:0006420">
    <property type="term" value="P:arginyl-tRNA aminoacylation"/>
    <property type="evidence" value="ECO:0007669"/>
    <property type="project" value="InterPro"/>
</dbReference>
<dbReference type="Gene3D" id="3.40.50.620">
    <property type="entry name" value="HUPs"/>
    <property type="match status" value="1"/>
</dbReference>
<dbReference type="PRINTS" id="PR01038">
    <property type="entry name" value="TRNASYNTHARG"/>
</dbReference>
<dbReference type="NCBIfam" id="TIGR00456">
    <property type="entry name" value="argS"/>
    <property type="match status" value="1"/>
</dbReference>
<dbReference type="Pfam" id="PF05746">
    <property type="entry name" value="DALR_1"/>
    <property type="match status" value="1"/>
</dbReference>
<dbReference type="Gene3D" id="3.30.1360.70">
    <property type="entry name" value="Arginyl tRNA synthetase N-terminal domain"/>
    <property type="match status" value="1"/>
</dbReference>
<dbReference type="EC" id="6.1.1.19" evidence="2"/>
<evidence type="ECO:0000256" key="10">
    <source>
        <dbReference type="RuleBase" id="RU363038"/>
    </source>
</evidence>
<evidence type="ECO:0000256" key="6">
    <source>
        <dbReference type="ARBA" id="ARBA00022917"/>
    </source>
</evidence>
<evidence type="ECO:0000256" key="4">
    <source>
        <dbReference type="ARBA" id="ARBA00022741"/>
    </source>
</evidence>
<dbReference type="HAMAP" id="MF_00123">
    <property type="entry name" value="Arg_tRNA_synth"/>
    <property type="match status" value="1"/>
</dbReference>
<dbReference type="SUPFAM" id="SSF47616">
    <property type="entry name" value="GST C-terminal domain-like"/>
    <property type="match status" value="1"/>
</dbReference>
<dbReference type="PANTHER" id="PTHR11956">
    <property type="entry name" value="ARGINYL-TRNA SYNTHETASE"/>
    <property type="match status" value="1"/>
</dbReference>
<evidence type="ECO:0000256" key="11">
    <source>
        <dbReference type="SAM" id="MobiDB-lite"/>
    </source>
</evidence>
<feature type="region of interest" description="Disordered" evidence="11">
    <location>
        <begin position="1"/>
        <end position="54"/>
    </location>
</feature>
<evidence type="ECO:0000256" key="8">
    <source>
        <dbReference type="ARBA" id="ARBA00033033"/>
    </source>
</evidence>
<feature type="compositionally biased region" description="Basic and acidic residues" evidence="11">
    <location>
        <begin position="1"/>
        <end position="10"/>
    </location>
</feature>
<dbReference type="InterPro" id="IPR004046">
    <property type="entry name" value="GST_C"/>
</dbReference>
<protein>
    <recommendedName>
        <fullName evidence="2">arginine--tRNA ligase</fullName>
        <ecNumber evidence="2">6.1.1.19</ecNumber>
    </recommendedName>
    <alternativeName>
        <fullName evidence="8">Arginyl-tRNA synthetase</fullName>
    </alternativeName>
</protein>
<keyword evidence="6 10" id="KW-0648">Protein biosynthesis</keyword>
<evidence type="ECO:0000256" key="1">
    <source>
        <dbReference type="ARBA" id="ARBA00005594"/>
    </source>
</evidence>
<accession>A0A7S4JE12</accession>
<dbReference type="InterPro" id="IPR001412">
    <property type="entry name" value="aa-tRNA-synth_I_CS"/>
</dbReference>
<feature type="domain" description="Arginyl tRNA synthetase N-terminal" evidence="13">
    <location>
        <begin position="264"/>
        <end position="357"/>
    </location>
</feature>
<proteinExistence type="inferred from homology"/>
<dbReference type="GO" id="GO:0005737">
    <property type="term" value="C:cytoplasm"/>
    <property type="evidence" value="ECO:0007669"/>
    <property type="project" value="InterPro"/>
</dbReference>
<evidence type="ECO:0000256" key="5">
    <source>
        <dbReference type="ARBA" id="ARBA00022840"/>
    </source>
</evidence>
<evidence type="ECO:0000256" key="7">
    <source>
        <dbReference type="ARBA" id="ARBA00023146"/>
    </source>
</evidence>
<evidence type="ECO:0000256" key="9">
    <source>
        <dbReference type="ARBA" id="ARBA00049339"/>
    </source>
</evidence>
<name>A0A7S4JE12_9STRA</name>
<dbReference type="PANTHER" id="PTHR11956:SF5">
    <property type="entry name" value="ARGININE--TRNA LIGASE, CYTOPLASMIC"/>
    <property type="match status" value="1"/>
</dbReference>
<gene>
    <name evidence="14" type="ORF">OAUR00152_LOCUS26589</name>
</gene>
<dbReference type="CDD" id="cd00671">
    <property type="entry name" value="ArgRS_core"/>
    <property type="match status" value="1"/>
</dbReference>
<dbReference type="GO" id="GO:0005524">
    <property type="term" value="F:ATP binding"/>
    <property type="evidence" value="ECO:0007669"/>
    <property type="project" value="UniProtKB-KW"/>
</dbReference>
<feature type="compositionally biased region" description="Gly residues" evidence="11">
    <location>
        <begin position="37"/>
        <end position="46"/>
    </location>
</feature>
<organism evidence="14">
    <name type="scientific">Odontella aurita</name>
    <dbReference type="NCBI Taxonomy" id="265563"/>
    <lineage>
        <taxon>Eukaryota</taxon>
        <taxon>Sar</taxon>
        <taxon>Stramenopiles</taxon>
        <taxon>Ochrophyta</taxon>
        <taxon>Bacillariophyta</taxon>
        <taxon>Mediophyceae</taxon>
        <taxon>Biddulphiophycidae</taxon>
        <taxon>Eupodiscales</taxon>
        <taxon>Odontellaceae</taxon>
        <taxon>Odontella</taxon>
    </lineage>
</organism>
<evidence type="ECO:0000259" key="13">
    <source>
        <dbReference type="SMART" id="SM01016"/>
    </source>
</evidence>
<dbReference type="SMART" id="SM01016">
    <property type="entry name" value="Arg_tRNA_synt_N"/>
    <property type="match status" value="1"/>
</dbReference>
<dbReference type="InterPro" id="IPR014729">
    <property type="entry name" value="Rossmann-like_a/b/a_fold"/>
</dbReference>
<feature type="domain" description="DALR anticodon binding" evidence="12">
    <location>
        <begin position="733"/>
        <end position="854"/>
    </location>
</feature>
<dbReference type="InterPro" id="IPR001278">
    <property type="entry name" value="Arg-tRNA-ligase"/>
</dbReference>
<keyword evidence="4 10" id="KW-0547">Nucleotide-binding</keyword>
<dbReference type="SUPFAM" id="SSF47323">
    <property type="entry name" value="Anticodon-binding domain of a subclass of class I aminoacyl-tRNA synthetases"/>
    <property type="match status" value="1"/>
</dbReference>
<comment type="catalytic activity">
    <reaction evidence="9">
        <text>tRNA(Arg) + L-arginine + ATP = L-arginyl-tRNA(Arg) + AMP + diphosphate</text>
        <dbReference type="Rhea" id="RHEA:20301"/>
        <dbReference type="Rhea" id="RHEA-COMP:9658"/>
        <dbReference type="Rhea" id="RHEA-COMP:9673"/>
        <dbReference type="ChEBI" id="CHEBI:30616"/>
        <dbReference type="ChEBI" id="CHEBI:32682"/>
        <dbReference type="ChEBI" id="CHEBI:33019"/>
        <dbReference type="ChEBI" id="CHEBI:78442"/>
        <dbReference type="ChEBI" id="CHEBI:78513"/>
        <dbReference type="ChEBI" id="CHEBI:456215"/>
        <dbReference type="EC" id="6.1.1.19"/>
    </reaction>
</comment>
<dbReference type="FunFam" id="3.40.50.620:FF:000096">
    <property type="entry name" value="Arginine--tRNA ligase chloroplastic/mitochondrial"/>
    <property type="match status" value="1"/>
</dbReference>
<comment type="similarity">
    <text evidence="1 10">Belongs to the class-I aminoacyl-tRNA synthetase family.</text>
</comment>
<dbReference type="InterPro" id="IPR035684">
    <property type="entry name" value="ArgRS_core"/>
</dbReference>
<evidence type="ECO:0000256" key="2">
    <source>
        <dbReference type="ARBA" id="ARBA00012837"/>
    </source>
</evidence>
<dbReference type="EMBL" id="HBKQ01038465">
    <property type="protein sequence ID" value="CAE2260636.1"/>
    <property type="molecule type" value="Transcribed_RNA"/>
</dbReference>
<dbReference type="Gene3D" id="1.10.730.10">
    <property type="entry name" value="Isoleucyl-tRNA Synthetase, Domain 1"/>
    <property type="match status" value="1"/>
</dbReference>
<dbReference type="Gene3D" id="1.20.1050.130">
    <property type="match status" value="1"/>
</dbReference>
<reference evidence="14" key="1">
    <citation type="submission" date="2021-01" db="EMBL/GenBank/DDBJ databases">
        <authorList>
            <person name="Corre E."/>
            <person name="Pelletier E."/>
            <person name="Niang G."/>
            <person name="Scheremetjew M."/>
            <person name="Finn R."/>
            <person name="Kale V."/>
            <person name="Holt S."/>
            <person name="Cochrane G."/>
            <person name="Meng A."/>
            <person name="Brown T."/>
            <person name="Cohen L."/>
        </authorList>
    </citation>
    <scope>NUCLEOTIDE SEQUENCE</scope>
    <source>
        <strain evidence="14">Isolate 1302-5</strain>
    </source>
</reference>
<dbReference type="InterPro" id="IPR036695">
    <property type="entry name" value="Arg-tRNA-synth_N_sf"/>
</dbReference>
<dbReference type="InterPro" id="IPR005148">
    <property type="entry name" value="Arg-tRNA-synth_N"/>
</dbReference>
<dbReference type="SUPFAM" id="SSF52374">
    <property type="entry name" value="Nucleotidylyl transferase"/>
    <property type="match status" value="1"/>
</dbReference>
<keyword evidence="5 10" id="KW-0067">ATP-binding</keyword>
<dbReference type="InterPro" id="IPR009080">
    <property type="entry name" value="tRNAsynth_Ia_anticodon-bd"/>
</dbReference>
<dbReference type="Pfam" id="PF03485">
    <property type="entry name" value="Arg_tRNA_synt_N"/>
    <property type="match status" value="1"/>
</dbReference>
<dbReference type="InterPro" id="IPR008909">
    <property type="entry name" value="DALR_anticod-bd"/>
</dbReference>
<evidence type="ECO:0000256" key="3">
    <source>
        <dbReference type="ARBA" id="ARBA00022598"/>
    </source>
</evidence>
<dbReference type="SUPFAM" id="SSF55190">
    <property type="entry name" value="Arginyl-tRNA synthetase (ArgRS), N-terminal 'additional' domain"/>
    <property type="match status" value="1"/>
</dbReference>